<accession>A0A2V3UF73</accession>
<gene>
    <name evidence="4" type="ORF">C7450_102444</name>
</gene>
<dbReference type="PANTHER" id="PTHR30136:SF34">
    <property type="entry name" value="TRANSCRIPTIONAL REGULATOR"/>
    <property type="match status" value="1"/>
</dbReference>
<dbReference type="InterPro" id="IPR036388">
    <property type="entry name" value="WH-like_DNA-bd_sf"/>
</dbReference>
<dbReference type="SUPFAM" id="SSF55781">
    <property type="entry name" value="GAF domain-like"/>
    <property type="match status" value="1"/>
</dbReference>
<dbReference type="InterPro" id="IPR005471">
    <property type="entry name" value="Tscrpt_reg_IclR_N"/>
</dbReference>
<dbReference type="SUPFAM" id="SSF46785">
    <property type="entry name" value="Winged helix' DNA-binding domain"/>
    <property type="match status" value="1"/>
</dbReference>
<sequence>MVRSVEKAMRILTAFENGQSSLGLTEVAAITGLDKSGAQRFTHTLVQLGYLRKDPESRRFELTPRVLELGAHYTRSNPLIRAAAPYLLNISKITEEAVSLTMLDGSDIVYVYRLVSRNMLTTDVIVGTHLPAYCTAPGLAILSGLPRTEAQRILEQSNRIAYTPHTTTELPVLIAKLEESTHQGFALVQDQIYLNDVSIAVPIFGPRQRAVAAINIAVNKLTYSAAEAVEKFVPLLVSVAKTLSHSNPMPLASR</sequence>
<evidence type="ECO:0000313" key="5">
    <source>
        <dbReference type="Proteomes" id="UP000248021"/>
    </source>
</evidence>
<dbReference type="PANTHER" id="PTHR30136">
    <property type="entry name" value="HELIX-TURN-HELIX TRANSCRIPTIONAL REGULATOR, ICLR FAMILY"/>
    <property type="match status" value="1"/>
</dbReference>
<dbReference type="FunFam" id="1.10.10.10:FF:000056">
    <property type="entry name" value="IclR family transcriptional regulator"/>
    <property type="match status" value="1"/>
</dbReference>
<organism evidence="4 5">
    <name type="scientific">Chelatococcus asaccharovorans</name>
    <dbReference type="NCBI Taxonomy" id="28210"/>
    <lineage>
        <taxon>Bacteria</taxon>
        <taxon>Pseudomonadati</taxon>
        <taxon>Pseudomonadota</taxon>
        <taxon>Alphaproteobacteria</taxon>
        <taxon>Hyphomicrobiales</taxon>
        <taxon>Chelatococcaceae</taxon>
        <taxon>Chelatococcus</taxon>
    </lineage>
</organism>
<dbReference type="RefSeq" id="WP_170147128.1">
    <property type="nucleotide sequence ID" value="NZ_CAKNFM010000002.1"/>
</dbReference>
<dbReference type="InterPro" id="IPR036390">
    <property type="entry name" value="WH_DNA-bd_sf"/>
</dbReference>
<dbReference type="Gene3D" id="3.30.450.40">
    <property type="match status" value="1"/>
</dbReference>
<reference evidence="4 5" key="1">
    <citation type="submission" date="2018-05" db="EMBL/GenBank/DDBJ databases">
        <title>Genomic Encyclopedia of Type Strains, Phase IV (KMG-IV): sequencing the most valuable type-strain genomes for metagenomic binning, comparative biology and taxonomic classification.</title>
        <authorList>
            <person name="Goeker M."/>
        </authorList>
    </citation>
    <scope>NUCLEOTIDE SEQUENCE [LARGE SCALE GENOMIC DNA]</scope>
    <source>
        <strain evidence="4 5">DSM 6462</strain>
    </source>
</reference>
<evidence type="ECO:0000256" key="2">
    <source>
        <dbReference type="ARBA" id="ARBA00023125"/>
    </source>
</evidence>
<dbReference type="PROSITE" id="PS51077">
    <property type="entry name" value="HTH_ICLR"/>
    <property type="match status" value="1"/>
</dbReference>
<evidence type="ECO:0000256" key="3">
    <source>
        <dbReference type="ARBA" id="ARBA00023163"/>
    </source>
</evidence>
<dbReference type="Pfam" id="PF01614">
    <property type="entry name" value="IclR_C"/>
    <property type="match status" value="1"/>
</dbReference>
<dbReference type="InterPro" id="IPR029016">
    <property type="entry name" value="GAF-like_dom_sf"/>
</dbReference>
<dbReference type="GO" id="GO:0003700">
    <property type="term" value="F:DNA-binding transcription factor activity"/>
    <property type="evidence" value="ECO:0007669"/>
    <property type="project" value="TreeGrafter"/>
</dbReference>
<dbReference type="EMBL" id="QJJK01000002">
    <property type="protein sequence ID" value="PXW63528.1"/>
    <property type="molecule type" value="Genomic_DNA"/>
</dbReference>
<dbReference type="GO" id="GO:0045892">
    <property type="term" value="P:negative regulation of DNA-templated transcription"/>
    <property type="evidence" value="ECO:0007669"/>
    <property type="project" value="TreeGrafter"/>
</dbReference>
<dbReference type="PROSITE" id="PS51078">
    <property type="entry name" value="ICLR_ED"/>
    <property type="match status" value="1"/>
</dbReference>
<evidence type="ECO:0000256" key="1">
    <source>
        <dbReference type="ARBA" id="ARBA00023015"/>
    </source>
</evidence>
<dbReference type="AlphaFoldDB" id="A0A2V3UF73"/>
<dbReference type="InterPro" id="IPR050707">
    <property type="entry name" value="HTH_MetabolicPath_Reg"/>
</dbReference>
<dbReference type="Proteomes" id="UP000248021">
    <property type="component" value="Unassembled WGS sequence"/>
</dbReference>
<keyword evidence="1" id="KW-0805">Transcription regulation</keyword>
<keyword evidence="3" id="KW-0804">Transcription</keyword>
<keyword evidence="2" id="KW-0238">DNA-binding</keyword>
<name>A0A2V3UF73_9HYPH</name>
<keyword evidence="5" id="KW-1185">Reference proteome</keyword>
<comment type="caution">
    <text evidence="4">The sequence shown here is derived from an EMBL/GenBank/DDBJ whole genome shotgun (WGS) entry which is preliminary data.</text>
</comment>
<evidence type="ECO:0000313" key="4">
    <source>
        <dbReference type="EMBL" id="PXW63528.1"/>
    </source>
</evidence>
<dbReference type="InterPro" id="IPR014757">
    <property type="entry name" value="Tscrpt_reg_IclR_C"/>
</dbReference>
<proteinExistence type="predicted"/>
<protein>
    <submittedName>
        <fullName evidence="4">IclR family transcriptional regulator</fullName>
    </submittedName>
</protein>
<dbReference type="SMART" id="SM00346">
    <property type="entry name" value="HTH_ICLR"/>
    <property type="match status" value="1"/>
</dbReference>
<dbReference type="GO" id="GO:0003677">
    <property type="term" value="F:DNA binding"/>
    <property type="evidence" value="ECO:0007669"/>
    <property type="project" value="UniProtKB-KW"/>
</dbReference>
<dbReference type="Gene3D" id="1.10.10.10">
    <property type="entry name" value="Winged helix-like DNA-binding domain superfamily/Winged helix DNA-binding domain"/>
    <property type="match status" value="1"/>
</dbReference>
<dbReference type="Pfam" id="PF09339">
    <property type="entry name" value="HTH_IclR"/>
    <property type="match status" value="1"/>
</dbReference>